<keyword evidence="1" id="KW-0479">Metal-binding</keyword>
<evidence type="ECO:0000256" key="1">
    <source>
        <dbReference type="PROSITE-ProRule" id="PRU00047"/>
    </source>
</evidence>
<feature type="compositionally biased region" description="Low complexity" evidence="2">
    <location>
        <begin position="311"/>
        <end position="320"/>
    </location>
</feature>
<feature type="compositionally biased region" description="Acidic residues" evidence="2">
    <location>
        <begin position="338"/>
        <end position="360"/>
    </location>
</feature>
<dbReference type="SMART" id="SM00343">
    <property type="entry name" value="ZnF_C2HC"/>
    <property type="match status" value="2"/>
</dbReference>
<reference evidence="4" key="2">
    <citation type="submission" date="2022-01" db="EMBL/GenBank/DDBJ databases">
        <authorList>
            <person name="Yamashiro T."/>
            <person name="Shiraishi A."/>
            <person name="Satake H."/>
            <person name="Nakayama K."/>
        </authorList>
    </citation>
    <scope>NUCLEOTIDE SEQUENCE</scope>
</reference>
<evidence type="ECO:0000259" key="3">
    <source>
        <dbReference type="PROSITE" id="PS50158"/>
    </source>
</evidence>
<dbReference type="InterPro" id="IPR001878">
    <property type="entry name" value="Znf_CCHC"/>
</dbReference>
<sequence>MAAVIGGQRRRTTVDHRWTTGQRRRTTVGPPVNHRSTVVDRQSTARSGRVVGQSGSGLGPGLDQVWIGSGLGPPRGMPRGTTCQLTWRGGYKPSCVSNPRPLGAGNEFVHDPNPFPYDNTPDFYDQPPQPQYETYSCELCENDHHYGSDCLPRFSLKYDQIPPKEKSMALLLAEERFLKIKQAVEEEQNQPENIQELLLKLINDLQILNGIQLKQEEHAAKVSSQYWKPPIFYDDDDEESSIPLRDIISKLPLSVTITPDLPITDSLIMEDEHLRTIPEKESDEFIKSSVEDLVPIPSESEDTSESDSDCDLPSCDDFSPINIPEEKSVTLSNPLFDSNDDFTSSDDESLSDEDVPEDNNIESKDSYVSNIDEPALLVTPLSAFNEDECFDPGGDVDEIEFLLHHDPSTPKISVASILEGFTDEPPLEENDDLFDLESKENEWKKISSDDETSTSGSDDEEYAMVGEKKGKSDQKCFRYGDPNHLIGYCPKPPRNKDKKAFIGGFCSDSENEVEDKTNDKTCLVAQSSNEVTLDFSHYSDNASSFDDDSDSGSGVGQGRFNTIITSLKALDESFLSRNHVRKFLRALPTKWHPKVTTIEESKDLSTLPLDELIGNLKVYEVVLEKDLEISKSKKENYKSLTLKERKVSSDEEVSCSDNDDEEYAMAVIDFKKFFKRRGKFVRQPHDDKKNFWKIKEDKKEKDDRRCFKCGDLNHFISDCPKHSFNDQKAFIVGCWSDSEEDLKKDKVCLMALDNNEVLSDTPYYSSSSLDSESLQNEYNKLCKISLRIINKNKHLKAKNELLKNEAYAFKKGLDQLEKNKETSIECETCAELRSKVNSQSLKLASFESSSYFLQEMIDNQRSLKDTHGLGFTEDIAFTSKTKTEKLSLVDEETPTVEPAVLVSSARESASSNERNMNSAEDSKILESNIVKRNNSIQITKKPISTTSVRNIKQTPILKLGQGLGKGEIKKLEIELWNLKVNGTDVESYSQRFQELALMCSRMFPEESDEVEKYVGGLLDMIQGSVMASKPKKMQDGLRKRNRTGDLNLCALNATTIMMDSVLPSAPTARGLAISPGTVEASLLLPTTREPKGKIKEFSLALSVELRAILRIIARS</sequence>
<evidence type="ECO:0000256" key="2">
    <source>
        <dbReference type="SAM" id="MobiDB-lite"/>
    </source>
</evidence>
<feature type="region of interest" description="Disordered" evidence="2">
    <location>
        <begin position="296"/>
        <end position="368"/>
    </location>
</feature>
<feature type="compositionally biased region" description="Acidic residues" evidence="2">
    <location>
        <begin position="299"/>
        <end position="310"/>
    </location>
</feature>
<dbReference type="PROSITE" id="PS50158">
    <property type="entry name" value="ZF_CCHC"/>
    <property type="match status" value="1"/>
</dbReference>
<reference evidence="4" key="1">
    <citation type="journal article" date="2022" name="Int. J. Mol. Sci.">
        <title>Draft Genome of Tanacetum Coccineum: Genomic Comparison of Closely Related Tanacetum-Family Plants.</title>
        <authorList>
            <person name="Yamashiro T."/>
            <person name="Shiraishi A."/>
            <person name="Nakayama K."/>
            <person name="Satake H."/>
        </authorList>
    </citation>
    <scope>NUCLEOTIDE SEQUENCE</scope>
</reference>
<keyword evidence="1" id="KW-0862">Zinc</keyword>
<dbReference type="EMBL" id="BQNB010015031">
    <property type="protein sequence ID" value="GJT35209.1"/>
    <property type="molecule type" value="Genomic_DNA"/>
</dbReference>
<keyword evidence="5" id="KW-1185">Reference proteome</keyword>
<feature type="region of interest" description="Disordered" evidence="2">
    <location>
        <begin position="20"/>
        <end position="57"/>
    </location>
</feature>
<feature type="compositionally biased region" description="Basic and acidic residues" evidence="2">
    <location>
        <begin position="438"/>
        <end position="448"/>
    </location>
</feature>
<evidence type="ECO:0000313" key="5">
    <source>
        <dbReference type="Proteomes" id="UP001151760"/>
    </source>
</evidence>
<proteinExistence type="predicted"/>
<keyword evidence="1" id="KW-0863">Zinc-finger</keyword>
<dbReference type="InterPro" id="IPR036875">
    <property type="entry name" value="Znf_CCHC_sf"/>
</dbReference>
<feature type="compositionally biased region" description="Polar residues" evidence="2">
    <location>
        <begin position="34"/>
        <end position="45"/>
    </location>
</feature>
<feature type="region of interest" description="Disordered" evidence="2">
    <location>
        <begin position="438"/>
        <end position="467"/>
    </location>
</feature>
<gene>
    <name evidence="4" type="ORF">Tco_0925628</name>
</gene>
<dbReference type="Pfam" id="PF00098">
    <property type="entry name" value="zf-CCHC"/>
    <property type="match status" value="1"/>
</dbReference>
<organism evidence="4 5">
    <name type="scientific">Tanacetum coccineum</name>
    <dbReference type="NCBI Taxonomy" id="301880"/>
    <lineage>
        <taxon>Eukaryota</taxon>
        <taxon>Viridiplantae</taxon>
        <taxon>Streptophyta</taxon>
        <taxon>Embryophyta</taxon>
        <taxon>Tracheophyta</taxon>
        <taxon>Spermatophyta</taxon>
        <taxon>Magnoliopsida</taxon>
        <taxon>eudicotyledons</taxon>
        <taxon>Gunneridae</taxon>
        <taxon>Pentapetalae</taxon>
        <taxon>asterids</taxon>
        <taxon>campanulids</taxon>
        <taxon>Asterales</taxon>
        <taxon>Asteraceae</taxon>
        <taxon>Asteroideae</taxon>
        <taxon>Anthemideae</taxon>
        <taxon>Anthemidinae</taxon>
        <taxon>Tanacetum</taxon>
    </lineage>
</organism>
<accession>A0ABQ5D8G6</accession>
<name>A0ABQ5D8G6_9ASTR</name>
<feature type="domain" description="CCHC-type" evidence="3">
    <location>
        <begin position="704"/>
        <end position="721"/>
    </location>
</feature>
<feature type="compositionally biased region" description="Acidic residues" evidence="2">
    <location>
        <begin position="449"/>
        <end position="462"/>
    </location>
</feature>
<comment type="caution">
    <text evidence="4">The sequence shown here is derived from an EMBL/GenBank/DDBJ whole genome shotgun (WGS) entry which is preliminary data.</text>
</comment>
<evidence type="ECO:0000313" key="4">
    <source>
        <dbReference type="EMBL" id="GJT35209.1"/>
    </source>
</evidence>
<protein>
    <submittedName>
        <fullName evidence="4">Zf-CCHC domain-containing protein</fullName>
    </submittedName>
</protein>
<dbReference type="SUPFAM" id="SSF57756">
    <property type="entry name" value="Retrovirus zinc finger-like domains"/>
    <property type="match status" value="1"/>
</dbReference>
<dbReference type="Proteomes" id="UP001151760">
    <property type="component" value="Unassembled WGS sequence"/>
</dbReference>